<evidence type="ECO:0000313" key="8">
    <source>
        <dbReference type="Proteomes" id="UP000182412"/>
    </source>
</evidence>
<evidence type="ECO:0000256" key="1">
    <source>
        <dbReference type="ARBA" id="ARBA00004141"/>
    </source>
</evidence>
<name>A0A1H0SCZ0_SELRU</name>
<evidence type="ECO:0000256" key="4">
    <source>
        <dbReference type="ARBA" id="ARBA00022989"/>
    </source>
</evidence>
<evidence type="ECO:0000256" key="2">
    <source>
        <dbReference type="ARBA" id="ARBA00022475"/>
    </source>
</evidence>
<sequence length="266" mass="30520">MNLPEWLQAEEVYQPDRDRDYFISRSLLRVLAVLLSIRQQAYVKMRHHFSAAGTLGFLLGWLLLCVAAHTTAFLFCQLALVLVMLCFLRGRAIRQILQGAMAAVLFSLLLILPALWLGSGTMVLLIPFKTFLTVASLALLRQYLPWNKLTQALRFFRVPQEVIFILDTTLRYVALLGEMAGDMLIALKLRSVGRNQRKQQALGSILGRLLLRSREMSQAMYEAMVCRGFTGEYSRAEAGKLQRADVLLWLVYLIYFYLFWQLEVSF</sequence>
<dbReference type="AlphaFoldDB" id="A0A1H0SCZ0"/>
<keyword evidence="3 6" id="KW-0812">Transmembrane</keyword>
<feature type="transmembrane region" description="Helical" evidence="6">
    <location>
        <begin position="100"/>
        <end position="118"/>
    </location>
</feature>
<comment type="subcellular location">
    <subcellularLocation>
        <location evidence="1">Membrane</location>
        <topology evidence="1">Multi-pass membrane protein</topology>
    </subcellularLocation>
</comment>
<accession>A0A1H0SCZ0</accession>
<dbReference type="Proteomes" id="UP000182412">
    <property type="component" value="Unassembled WGS sequence"/>
</dbReference>
<keyword evidence="5 6" id="KW-0472">Membrane</keyword>
<evidence type="ECO:0000256" key="3">
    <source>
        <dbReference type="ARBA" id="ARBA00022692"/>
    </source>
</evidence>
<proteinExistence type="predicted"/>
<reference evidence="7 8" key="1">
    <citation type="submission" date="2016-10" db="EMBL/GenBank/DDBJ databases">
        <authorList>
            <person name="de Groot N.N."/>
        </authorList>
    </citation>
    <scope>NUCLEOTIDE SEQUENCE [LARGE SCALE GENOMIC DNA]</scope>
    <source>
        <strain evidence="7 8">S137</strain>
    </source>
</reference>
<dbReference type="CDD" id="cd16914">
    <property type="entry name" value="EcfT"/>
    <property type="match status" value="1"/>
</dbReference>
<keyword evidence="4 6" id="KW-1133">Transmembrane helix</keyword>
<dbReference type="OrthoDB" id="8585740at2"/>
<dbReference type="InterPro" id="IPR003339">
    <property type="entry name" value="ABC/ECF_trnsptr_transmembrane"/>
</dbReference>
<dbReference type="GO" id="GO:0005886">
    <property type="term" value="C:plasma membrane"/>
    <property type="evidence" value="ECO:0007669"/>
    <property type="project" value="UniProtKB-ARBA"/>
</dbReference>
<evidence type="ECO:0000256" key="6">
    <source>
        <dbReference type="SAM" id="Phobius"/>
    </source>
</evidence>
<protein>
    <submittedName>
        <fullName evidence="7">Cobalt/nickel transport system permease protein</fullName>
    </submittedName>
</protein>
<dbReference type="InterPro" id="IPR051611">
    <property type="entry name" value="ECF_transporter_component"/>
</dbReference>
<dbReference type="Pfam" id="PF02361">
    <property type="entry name" value="CbiQ"/>
    <property type="match status" value="1"/>
</dbReference>
<feature type="transmembrane region" description="Helical" evidence="6">
    <location>
        <begin position="20"/>
        <end position="37"/>
    </location>
</feature>
<evidence type="ECO:0000313" key="7">
    <source>
        <dbReference type="EMBL" id="SDP39671.1"/>
    </source>
</evidence>
<dbReference type="PANTHER" id="PTHR34857">
    <property type="entry name" value="SLL0384 PROTEIN"/>
    <property type="match status" value="1"/>
</dbReference>
<feature type="transmembrane region" description="Helical" evidence="6">
    <location>
        <begin position="124"/>
        <end position="144"/>
    </location>
</feature>
<dbReference type="EMBL" id="FNJQ01000017">
    <property type="protein sequence ID" value="SDP39671.1"/>
    <property type="molecule type" value="Genomic_DNA"/>
</dbReference>
<feature type="transmembrane region" description="Helical" evidence="6">
    <location>
        <begin position="244"/>
        <end position="262"/>
    </location>
</feature>
<evidence type="ECO:0000256" key="5">
    <source>
        <dbReference type="ARBA" id="ARBA00023136"/>
    </source>
</evidence>
<gene>
    <name evidence="7" type="ORF">SAMN05216366_1179</name>
</gene>
<dbReference type="PANTHER" id="PTHR34857:SF2">
    <property type="entry name" value="SLL0384 PROTEIN"/>
    <property type="match status" value="1"/>
</dbReference>
<keyword evidence="2" id="KW-1003">Cell membrane</keyword>
<organism evidence="7 8">
    <name type="scientific">Selenomonas ruminantium</name>
    <dbReference type="NCBI Taxonomy" id="971"/>
    <lineage>
        <taxon>Bacteria</taxon>
        <taxon>Bacillati</taxon>
        <taxon>Bacillota</taxon>
        <taxon>Negativicutes</taxon>
        <taxon>Selenomonadales</taxon>
        <taxon>Selenomonadaceae</taxon>
        <taxon>Selenomonas</taxon>
    </lineage>
</organism>
<feature type="transmembrane region" description="Helical" evidence="6">
    <location>
        <begin position="49"/>
        <end position="64"/>
    </location>
</feature>